<dbReference type="Proteomes" id="UP000198535">
    <property type="component" value="Unassembled WGS sequence"/>
</dbReference>
<name>A0A1I4SRN3_9EURY</name>
<organism evidence="3 4">
    <name type="scientific">Methanolobus profundi</name>
    <dbReference type="NCBI Taxonomy" id="487685"/>
    <lineage>
        <taxon>Archaea</taxon>
        <taxon>Methanobacteriati</taxon>
        <taxon>Methanobacteriota</taxon>
        <taxon>Stenosarchaea group</taxon>
        <taxon>Methanomicrobia</taxon>
        <taxon>Methanosarcinales</taxon>
        <taxon>Methanosarcinaceae</taxon>
        <taxon>Methanolobus</taxon>
    </lineage>
</organism>
<dbReference type="InterPro" id="IPR055713">
    <property type="entry name" value="DUF7289"/>
</dbReference>
<keyword evidence="1" id="KW-0472">Membrane</keyword>
<accession>A0A1I4SRN3</accession>
<dbReference type="STRING" id="487685.SAMN04488696_1975"/>
<dbReference type="Pfam" id="PF23960">
    <property type="entry name" value="DUF7289"/>
    <property type="match status" value="1"/>
</dbReference>
<dbReference type="InterPro" id="IPR055732">
    <property type="entry name" value="DUF7308"/>
</dbReference>
<sequence>MKNFIGSEKAVSAVVGVIVILALTITSISVIFLYGVPTIYKMEDMANAQKVEQAFTVFDSRTSKVALGESPSQTTSFSMMDGDIQVNGNNASYEESKIVVISVDIDAAWYNSFKQKRYRWEGWKNYTSNPGMNEFNSSMGSIVFTNDDRVIGYEGGGVWSRYPNGRSVMISPPEFHYNGETLTLPIMRIEGDAASGGVSDVAVTISSDNMPTIMYPDPATDSRRTNPLTSDKVIIYIKSEFYNAWADYANSLAYASAVTDDTNKTAVIELEVIPAMGKDTLKTAFKIGAVNQDNPAPIYNFSFDLEARASQGLNPSNYQITATSGTKTLTYTLAKKGGANQLEIGVIYEDVAPGGGIETWEGNTEFPVSGTKEDQSANVDLLSTTLTLEYEESSDFSWANNTSISITPDIEYTGGEDVALYDLTQHYLKLLTMEGSVVFNLQQPGNSDPVDYDESTLTLYYDGMPGSITYLHVSRNDLVATLN</sequence>
<evidence type="ECO:0000313" key="4">
    <source>
        <dbReference type="Proteomes" id="UP000198535"/>
    </source>
</evidence>
<evidence type="ECO:0000259" key="2">
    <source>
        <dbReference type="Pfam" id="PF23985"/>
    </source>
</evidence>
<gene>
    <name evidence="3" type="ORF">SAMN04488696_1975</name>
</gene>
<dbReference type="Pfam" id="PF23985">
    <property type="entry name" value="DUF7308"/>
    <property type="match status" value="1"/>
</dbReference>
<dbReference type="EMBL" id="FOUJ01000004">
    <property type="protein sequence ID" value="SFM67039.1"/>
    <property type="molecule type" value="Genomic_DNA"/>
</dbReference>
<keyword evidence="1" id="KW-1133">Transmembrane helix</keyword>
<evidence type="ECO:0000313" key="3">
    <source>
        <dbReference type="EMBL" id="SFM67039.1"/>
    </source>
</evidence>
<evidence type="ECO:0000256" key="1">
    <source>
        <dbReference type="SAM" id="Phobius"/>
    </source>
</evidence>
<feature type="transmembrane region" description="Helical" evidence="1">
    <location>
        <begin position="12"/>
        <end position="36"/>
    </location>
</feature>
<dbReference type="RefSeq" id="WP_245747996.1">
    <property type="nucleotide sequence ID" value="NZ_FOUJ01000004.1"/>
</dbReference>
<keyword evidence="4" id="KW-1185">Reference proteome</keyword>
<dbReference type="AlphaFoldDB" id="A0A1I4SRN3"/>
<reference evidence="4" key="1">
    <citation type="submission" date="2016-10" db="EMBL/GenBank/DDBJ databases">
        <authorList>
            <person name="Varghese N."/>
            <person name="Submissions S."/>
        </authorList>
    </citation>
    <scope>NUCLEOTIDE SEQUENCE [LARGE SCALE GENOMIC DNA]</scope>
    <source>
        <strain evidence="4">Mob M</strain>
    </source>
</reference>
<proteinExistence type="predicted"/>
<feature type="domain" description="DUF7308" evidence="2">
    <location>
        <begin position="294"/>
        <end position="462"/>
    </location>
</feature>
<protein>
    <recommendedName>
        <fullName evidence="2">DUF7308 domain-containing protein</fullName>
    </recommendedName>
</protein>
<keyword evidence="1" id="KW-0812">Transmembrane</keyword>